<evidence type="ECO:0000256" key="1">
    <source>
        <dbReference type="SAM" id="MobiDB-lite"/>
    </source>
</evidence>
<feature type="compositionally biased region" description="Basic and acidic residues" evidence="1">
    <location>
        <begin position="349"/>
        <end position="364"/>
    </location>
</feature>
<feature type="region of interest" description="Disordered" evidence="1">
    <location>
        <begin position="669"/>
        <end position="715"/>
    </location>
</feature>
<feature type="compositionally biased region" description="Acidic residues" evidence="1">
    <location>
        <begin position="404"/>
        <end position="415"/>
    </location>
</feature>
<dbReference type="STRING" id="1163406.A0A0L0N3E4"/>
<feature type="compositionally biased region" description="Basic residues" evidence="1">
    <location>
        <begin position="387"/>
        <end position="397"/>
    </location>
</feature>
<feature type="compositionally biased region" description="Acidic residues" evidence="1">
    <location>
        <begin position="97"/>
        <end position="109"/>
    </location>
</feature>
<feature type="compositionally biased region" description="Basic and acidic residues" evidence="1">
    <location>
        <begin position="75"/>
        <end position="84"/>
    </location>
</feature>
<accession>A0A0L0N3E4</accession>
<feature type="region of interest" description="Disordered" evidence="1">
    <location>
        <begin position="729"/>
        <end position="833"/>
    </location>
</feature>
<dbReference type="OrthoDB" id="2149705at2759"/>
<feature type="compositionally biased region" description="Acidic residues" evidence="1">
    <location>
        <begin position="669"/>
        <end position="686"/>
    </location>
</feature>
<feature type="compositionally biased region" description="Basic and acidic residues" evidence="1">
    <location>
        <begin position="237"/>
        <end position="246"/>
    </location>
</feature>
<name>A0A0L0N3E4_TOLOC</name>
<reference evidence="2 3" key="1">
    <citation type="journal article" date="2015" name="BMC Genomics">
        <title>The genome of the truffle-parasite Tolypocladium ophioglossoides and the evolution of antifungal peptaibiotics.</title>
        <authorList>
            <person name="Quandt C.A."/>
            <person name="Bushley K.E."/>
            <person name="Spatafora J.W."/>
        </authorList>
    </citation>
    <scope>NUCLEOTIDE SEQUENCE [LARGE SCALE GENOMIC DNA]</scope>
    <source>
        <strain evidence="2 3">CBS 100239</strain>
    </source>
</reference>
<feature type="compositionally biased region" description="Low complexity" evidence="1">
    <location>
        <begin position="784"/>
        <end position="794"/>
    </location>
</feature>
<feature type="compositionally biased region" description="Low complexity" evidence="1">
    <location>
        <begin position="824"/>
        <end position="833"/>
    </location>
</feature>
<evidence type="ECO:0000313" key="3">
    <source>
        <dbReference type="Proteomes" id="UP000036947"/>
    </source>
</evidence>
<gene>
    <name evidence="2" type="ORF">TOPH_06766</name>
</gene>
<dbReference type="AlphaFoldDB" id="A0A0L0N3E4"/>
<sequence>MAPETRSRGVPAPSRVYNSTPALQQAMFPPRKRKIRTYGRQAPATLRQQTLTQIDFVSSFDEDDVVTLTDSDAEGVDKENELLRSNRKGKEKKGDEQDGEQDGEQDDEQPVARRGKRPATGNPAKGEGKKRRRTLGDETEEKAKDDKKSRRNTLGDAPASSNYHTQTLTQFLGQRSFVADSDDDLDLGSDNDKDDGFLYWLGEPGREPGSPSVRRSQTKDRASPSHSSRPRKQKPTARHDQSREESVIPQTPLARRTTTIRFDVPPSGSGGLHSPSTAHIHRYGPPDKQNSPLEDRSSPAVMLQLTGVPRHLDATPTRRKPSLVIQDSFATEIWKSPSRSQVRATPRGSTKDTPTKAQRERHQSAELGGPATSLVSSGVRAVTPSPRKQRVSPRKTKSGLAELPDSDEEDEDFEEESVRGGDEADDDGDGHFFLGAETQLVMSELASTEEQQLGRPSPALVQTSSTRISKRQQSSSTAPGPVSSTPTTRPVPPWSKDRPPPPPWPSTTASMPIRIPLHPSLPSQLHSQPFESQRVPLSILQSVPPHVARSDILLPIATPALAPLLTGHAVHVYAPFKIPAQVVRFWLLDDDALLRYMACVELPGEPAAAGGGLWRYFVRQVYELNNPVREADMREEGWVDRQIGKYVYLPPAVIGQLLWNLRHAVFGDDTEADGNEEEDPVVEEPEREDRGPVHQQRQQRPPRAETPAGSMTVSQQLTAQIHSDIAHSTQFIPSTPDGDDDTHQLPASTPRQQASLTMKPPPSATKPARTPASTTKQPTPIRPSQATTASQSSTPEEHNPHPHSHPPPPPITQHQEQHQHQEHASTSTSSLLAFLDHGTSLESLPLSSLP</sequence>
<comment type="caution">
    <text evidence="2">The sequence shown here is derived from an EMBL/GenBank/DDBJ whole genome shotgun (WGS) entry which is preliminary data.</text>
</comment>
<protein>
    <submittedName>
        <fullName evidence="2">Uncharacterized protein</fullName>
    </submittedName>
</protein>
<evidence type="ECO:0000313" key="2">
    <source>
        <dbReference type="EMBL" id="KND88602.1"/>
    </source>
</evidence>
<feature type="compositionally biased region" description="Polar residues" evidence="1">
    <location>
        <begin position="159"/>
        <end position="168"/>
    </location>
</feature>
<feature type="non-terminal residue" evidence="2">
    <location>
        <position position="850"/>
    </location>
</feature>
<feature type="compositionally biased region" description="Polar residues" evidence="1">
    <location>
        <begin position="337"/>
        <end position="348"/>
    </location>
</feature>
<feature type="compositionally biased region" description="Polar residues" evidence="1">
    <location>
        <begin position="460"/>
        <end position="478"/>
    </location>
</feature>
<feature type="region of interest" description="Disordered" evidence="1">
    <location>
        <begin position="1"/>
        <end position="32"/>
    </location>
</feature>
<feature type="compositionally biased region" description="Acidic residues" evidence="1">
    <location>
        <begin position="180"/>
        <end position="189"/>
    </location>
</feature>
<feature type="compositionally biased region" description="Polar residues" evidence="1">
    <location>
        <begin position="745"/>
        <end position="756"/>
    </location>
</feature>
<feature type="region of interest" description="Disordered" evidence="1">
    <location>
        <begin position="67"/>
        <end position="168"/>
    </location>
</feature>
<dbReference type="Proteomes" id="UP000036947">
    <property type="component" value="Unassembled WGS sequence"/>
</dbReference>
<dbReference type="EMBL" id="LFRF01000024">
    <property type="protein sequence ID" value="KND88602.1"/>
    <property type="molecule type" value="Genomic_DNA"/>
</dbReference>
<feature type="region of interest" description="Disordered" evidence="1">
    <location>
        <begin position="446"/>
        <end position="528"/>
    </location>
</feature>
<keyword evidence="3" id="KW-1185">Reference proteome</keyword>
<feature type="region of interest" description="Disordered" evidence="1">
    <location>
        <begin position="180"/>
        <end position="432"/>
    </location>
</feature>
<proteinExistence type="predicted"/>
<feature type="compositionally biased region" description="Low complexity" evidence="1">
    <location>
        <begin position="479"/>
        <end position="488"/>
    </location>
</feature>
<organism evidence="2 3">
    <name type="scientific">Tolypocladium ophioglossoides (strain CBS 100239)</name>
    <name type="common">Snaketongue truffleclub</name>
    <name type="synonym">Elaphocordyceps ophioglossoides</name>
    <dbReference type="NCBI Taxonomy" id="1163406"/>
    <lineage>
        <taxon>Eukaryota</taxon>
        <taxon>Fungi</taxon>
        <taxon>Dikarya</taxon>
        <taxon>Ascomycota</taxon>
        <taxon>Pezizomycotina</taxon>
        <taxon>Sordariomycetes</taxon>
        <taxon>Hypocreomycetidae</taxon>
        <taxon>Hypocreales</taxon>
        <taxon>Ophiocordycipitaceae</taxon>
        <taxon>Tolypocladium</taxon>
    </lineage>
</organism>